<dbReference type="GO" id="GO:0005509">
    <property type="term" value="F:calcium ion binding"/>
    <property type="evidence" value="ECO:0007669"/>
    <property type="project" value="InterPro"/>
</dbReference>
<dbReference type="PRINTS" id="PR00313">
    <property type="entry name" value="CABNDNGRPT"/>
</dbReference>
<dbReference type="Pfam" id="PF19198">
    <property type="entry name" value="RsaA_NTD"/>
    <property type="match status" value="1"/>
</dbReference>
<reference evidence="1 2" key="1">
    <citation type="submission" date="2017-03" db="EMBL/GenBank/DDBJ databases">
        <title>Lifting the veil on microbial sulfur biogeochemistry in mining wastewaters.</title>
        <authorList>
            <person name="Kantor R.S."/>
            <person name="Colenbrander Nelson T."/>
            <person name="Marshall S."/>
            <person name="Bennett D."/>
            <person name="Apte S."/>
            <person name="Camacho D."/>
            <person name="Thomas B.C."/>
            <person name="Warren L.A."/>
            <person name="Banfield J.F."/>
        </authorList>
    </citation>
    <scope>NUCLEOTIDE SEQUENCE [LARGE SCALE GENOMIC DNA]</scope>
    <source>
        <strain evidence="1">32-67-7</strain>
    </source>
</reference>
<feature type="non-terminal residue" evidence="1">
    <location>
        <position position="531"/>
    </location>
</feature>
<dbReference type="AlphaFoldDB" id="A0A258CSC1"/>
<gene>
    <name evidence="1" type="ORF">B7Z12_20135</name>
</gene>
<name>A0A258CSC1_CAUVI</name>
<evidence type="ECO:0000313" key="1">
    <source>
        <dbReference type="EMBL" id="OYW98273.1"/>
    </source>
</evidence>
<accession>A0A258CSC1</accession>
<proteinExistence type="predicted"/>
<protein>
    <submittedName>
        <fullName evidence="1">Uncharacterized protein</fullName>
    </submittedName>
</protein>
<evidence type="ECO:0000313" key="2">
    <source>
        <dbReference type="Proteomes" id="UP000215616"/>
    </source>
</evidence>
<comment type="caution">
    <text evidence="1">The sequence shown here is derived from an EMBL/GenBank/DDBJ whole genome shotgun (WGS) entry which is preliminary data.</text>
</comment>
<dbReference type="Proteomes" id="UP000215616">
    <property type="component" value="Unassembled WGS sequence"/>
</dbReference>
<organism evidence="1 2">
    <name type="scientific">Caulobacter vibrioides</name>
    <name type="common">Caulobacter crescentus</name>
    <dbReference type="NCBI Taxonomy" id="155892"/>
    <lineage>
        <taxon>Bacteria</taxon>
        <taxon>Pseudomonadati</taxon>
        <taxon>Pseudomonadota</taxon>
        <taxon>Alphaproteobacteria</taxon>
        <taxon>Caulobacterales</taxon>
        <taxon>Caulobacteraceae</taxon>
        <taxon>Caulobacter</taxon>
    </lineage>
</organism>
<dbReference type="InterPro" id="IPR001343">
    <property type="entry name" value="Hemolysn_Ca-bd"/>
</dbReference>
<sequence length="531" mass="52060">MAYTLTQLQTFFTNANAGTAPTAAQLTGLQGIANQNATGALSDAQALQSAIDMGSDVTTAVSISTYQFFLGFAPSVAGLKALNAAYTGSGAQAGLNGENRFIAQSVALALQNAGAKTAFSAAYGSMSYADATAAMYNVIIGNTAAAAAGVNVANAVAFLSSAASIAYYEAFVKANVPGLAAADVSLAVKAALVGEIIYQATIFNNGAGLGSYATASNNLVKDLADDGALTADNANGIALFDNYGVSPVAQTLTLTTAADTLNGAAGADTFVATNTTLSAADSLTGGAGVDTLNYASTGAAAVNQAGFKAAGIETFNITSDATGGTTFDMSGVTGATRVVNDDSSFDLTVTGLNELATVVVRNTSQSTATVNTTVNYNAAATAGAATTQNLILENVFDPAQAAGTASKSAVTINGVEIFNVTGSGANNNALTALASNTLTTVNIDGSKGVKIDALTFSGTTGTVDGSKNTGGINVTLTNSGAVDAVVTGGAGDDRADFSAGFAAKDSFTGGAGTDTLVLSNAVATGAVGGTL</sequence>
<dbReference type="EMBL" id="NCDQ01000524">
    <property type="protein sequence ID" value="OYW98273.1"/>
    <property type="molecule type" value="Genomic_DNA"/>
</dbReference>
<dbReference type="Pfam" id="PF00353">
    <property type="entry name" value="HemolysinCabind"/>
    <property type="match status" value="2"/>
</dbReference>